<accession>X0VP54</accession>
<feature type="compositionally biased region" description="Basic and acidic residues" evidence="1">
    <location>
        <begin position="91"/>
        <end position="103"/>
    </location>
</feature>
<sequence>MWRLYLIAAGCLALLCVFVYYWFDEKVKDKDRKKRDHINKTWTPKPGFNDEFAGRLPGTCGQVRAGEWQCNCADQTKPCSTLLLLKSQVEKDEEKANMTDRRGAIAAQKRKKNGR</sequence>
<keyword evidence="2" id="KW-1133">Transmembrane helix</keyword>
<evidence type="ECO:0000256" key="2">
    <source>
        <dbReference type="SAM" id="Phobius"/>
    </source>
</evidence>
<proteinExistence type="predicted"/>
<evidence type="ECO:0000256" key="1">
    <source>
        <dbReference type="SAM" id="MobiDB-lite"/>
    </source>
</evidence>
<dbReference type="AlphaFoldDB" id="X0VP54"/>
<evidence type="ECO:0000313" key="3">
    <source>
        <dbReference type="EMBL" id="GAG19985.1"/>
    </source>
</evidence>
<gene>
    <name evidence="3" type="ORF">S01H1_47237</name>
</gene>
<reference evidence="3" key="1">
    <citation type="journal article" date="2014" name="Front. Microbiol.">
        <title>High frequency of phylogenetically diverse reductive dehalogenase-homologous genes in deep subseafloor sedimentary metagenomes.</title>
        <authorList>
            <person name="Kawai M."/>
            <person name="Futagami T."/>
            <person name="Toyoda A."/>
            <person name="Takaki Y."/>
            <person name="Nishi S."/>
            <person name="Hori S."/>
            <person name="Arai W."/>
            <person name="Tsubouchi T."/>
            <person name="Morono Y."/>
            <person name="Uchiyama I."/>
            <person name="Ito T."/>
            <person name="Fujiyama A."/>
            <person name="Inagaki F."/>
            <person name="Takami H."/>
        </authorList>
    </citation>
    <scope>NUCLEOTIDE SEQUENCE</scope>
    <source>
        <strain evidence="3">Expedition CK06-06</strain>
    </source>
</reference>
<comment type="caution">
    <text evidence="3">The sequence shown here is derived from an EMBL/GenBank/DDBJ whole genome shotgun (WGS) entry which is preliminary data.</text>
</comment>
<feature type="transmembrane region" description="Helical" evidence="2">
    <location>
        <begin position="6"/>
        <end position="23"/>
    </location>
</feature>
<organism evidence="3">
    <name type="scientific">marine sediment metagenome</name>
    <dbReference type="NCBI Taxonomy" id="412755"/>
    <lineage>
        <taxon>unclassified sequences</taxon>
        <taxon>metagenomes</taxon>
        <taxon>ecological metagenomes</taxon>
    </lineage>
</organism>
<protein>
    <submittedName>
        <fullName evidence="3">Uncharacterized protein</fullName>
    </submittedName>
</protein>
<name>X0VP54_9ZZZZ</name>
<keyword evidence="2" id="KW-0472">Membrane</keyword>
<keyword evidence="2" id="KW-0812">Transmembrane</keyword>
<feature type="region of interest" description="Disordered" evidence="1">
    <location>
        <begin position="91"/>
        <end position="115"/>
    </location>
</feature>
<dbReference type="EMBL" id="BARS01030280">
    <property type="protein sequence ID" value="GAG19985.1"/>
    <property type="molecule type" value="Genomic_DNA"/>
</dbReference>